<dbReference type="STRING" id="1793.AWC04_03990"/>
<evidence type="ECO:0000256" key="2">
    <source>
        <dbReference type="ARBA" id="ARBA00005381"/>
    </source>
</evidence>
<dbReference type="SUPFAM" id="SSF55073">
    <property type="entry name" value="Nucleotide cyclase"/>
    <property type="match status" value="1"/>
</dbReference>
<evidence type="ECO:0000256" key="3">
    <source>
        <dbReference type="ARBA" id="ARBA00022475"/>
    </source>
</evidence>
<dbReference type="InterPro" id="IPR029787">
    <property type="entry name" value="Nucleotide_cyclase"/>
</dbReference>
<dbReference type="PROSITE" id="PS50125">
    <property type="entry name" value="GUANYLATE_CYCLASE_2"/>
    <property type="match status" value="1"/>
</dbReference>
<dbReference type="PANTHER" id="PTHR43081:SF17">
    <property type="entry name" value="BLL5647 PROTEIN"/>
    <property type="match status" value="1"/>
</dbReference>
<dbReference type="AlphaFoldDB" id="A0A1X1RHU3"/>
<dbReference type="Gene3D" id="6.10.340.10">
    <property type="match status" value="1"/>
</dbReference>
<reference evidence="7 8" key="1">
    <citation type="submission" date="2016-01" db="EMBL/GenBank/DDBJ databases">
        <title>The new phylogeny of the genus Mycobacterium.</title>
        <authorList>
            <person name="Tarcisio F."/>
            <person name="Conor M."/>
            <person name="Antonella G."/>
            <person name="Elisabetta G."/>
            <person name="Giulia F.S."/>
            <person name="Sara T."/>
            <person name="Anna F."/>
            <person name="Clotilde B."/>
            <person name="Roberto B."/>
            <person name="Veronica D.S."/>
            <person name="Fabio R."/>
            <person name="Monica P."/>
            <person name="Olivier J."/>
            <person name="Enrico T."/>
            <person name="Nicola S."/>
        </authorList>
    </citation>
    <scope>NUCLEOTIDE SEQUENCE [LARGE SCALE GENOMIC DNA]</scope>
    <source>
        <strain evidence="7 8">DSM 44179</strain>
    </source>
</reference>
<evidence type="ECO:0000256" key="6">
    <source>
        <dbReference type="ARBA" id="ARBA00023136"/>
    </source>
</evidence>
<dbReference type="InterPro" id="IPR050697">
    <property type="entry name" value="Adenylyl/Guanylyl_Cyclase_3/4"/>
</dbReference>
<dbReference type="RefSeq" id="WP_085093336.1">
    <property type="nucleotide sequence ID" value="NZ_AP022603.1"/>
</dbReference>
<keyword evidence="4" id="KW-0812">Transmembrane</keyword>
<comment type="caution">
    <text evidence="7">The sequence shown here is derived from an EMBL/GenBank/DDBJ whole genome shotgun (WGS) entry which is preliminary data.</text>
</comment>
<dbReference type="EMBL" id="LQOJ01000020">
    <property type="protein sequence ID" value="ORV06630.1"/>
    <property type="molecule type" value="Genomic_DNA"/>
</dbReference>
<accession>A0A1X1RHU3</accession>
<dbReference type="Proteomes" id="UP000193484">
    <property type="component" value="Unassembled WGS sequence"/>
</dbReference>
<proteinExistence type="inferred from homology"/>
<evidence type="ECO:0000256" key="4">
    <source>
        <dbReference type="ARBA" id="ARBA00022692"/>
    </source>
</evidence>
<evidence type="ECO:0000256" key="1">
    <source>
        <dbReference type="ARBA" id="ARBA00004651"/>
    </source>
</evidence>
<protein>
    <submittedName>
        <fullName evidence="7">Uncharacterized protein</fullName>
    </submittedName>
</protein>
<keyword evidence="6" id="KW-0472">Membrane</keyword>
<dbReference type="PANTHER" id="PTHR43081">
    <property type="entry name" value="ADENYLATE CYCLASE, TERMINAL-DIFFERENTIATION SPECIFIC-RELATED"/>
    <property type="match status" value="1"/>
</dbReference>
<dbReference type="GO" id="GO:0035556">
    <property type="term" value="P:intracellular signal transduction"/>
    <property type="evidence" value="ECO:0007669"/>
    <property type="project" value="InterPro"/>
</dbReference>
<organism evidence="7 8">
    <name type="scientific">Mycolicibacterium fallax</name>
    <name type="common">Mycobacterium fallax</name>
    <dbReference type="NCBI Taxonomy" id="1793"/>
    <lineage>
        <taxon>Bacteria</taxon>
        <taxon>Bacillati</taxon>
        <taxon>Actinomycetota</taxon>
        <taxon>Actinomycetes</taxon>
        <taxon>Mycobacteriales</taxon>
        <taxon>Mycobacteriaceae</taxon>
        <taxon>Mycolicibacterium</taxon>
    </lineage>
</organism>
<dbReference type="PROSITE" id="PS50885">
    <property type="entry name" value="HAMP"/>
    <property type="match status" value="1"/>
</dbReference>
<evidence type="ECO:0000313" key="8">
    <source>
        <dbReference type="Proteomes" id="UP000193484"/>
    </source>
</evidence>
<dbReference type="Gene3D" id="3.30.70.1230">
    <property type="entry name" value="Nucleotide cyclase"/>
    <property type="match status" value="1"/>
</dbReference>
<dbReference type="SMART" id="SM00044">
    <property type="entry name" value="CYCc"/>
    <property type="match status" value="1"/>
</dbReference>
<dbReference type="Pfam" id="PF00211">
    <property type="entry name" value="Guanylate_cyc"/>
    <property type="match status" value="1"/>
</dbReference>
<dbReference type="GO" id="GO:0005886">
    <property type="term" value="C:plasma membrane"/>
    <property type="evidence" value="ECO:0007669"/>
    <property type="project" value="UniProtKB-SubCell"/>
</dbReference>
<dbReference type="Pfam" id="PF00672">
    <property type="entry name" value="HAMP"/>
    <property type="match status" value="1"/>
</dbReference>
<dbReference type="InterPro" id="IPR001054">
    <property type="entry name" value="A/G_cyclase"/>
</dbReference>
<dbReference type="OrthoDB" id="368920at2"/>
<keyword evidence="8" id="KW-1185">Reference proteome</keyword>
<dbReference type="GO" id="GO:0004016">
    <property type="term" value="F:adenylate cyclase activity"/>
    <property type="evidence" value="ECO:0007669"/>
    <property type="project" value="UniProtKB-ARBA"/>
</dbReference>
<dbReference type="GO" id="GO:0006171">
    <property type="term" value="P:cAMP biosynthetic process"/>
    <property type="evidence" value="ECO:0007669"/>
    <property type="project" value="TreeGrafter"/>
</dbReference>
<dbReference type="InterPro" id="IPR003660">
    <property type="entry name" value="HAMP_dom"/>
</dbReference>
<evidence type="ECO:0000256" key="5">
    <source>
        <dbReference type="ARBA" id="ARBA00022989"/>
    </source>
</evidence>
<keyword evidence="3" id="KW-1003">Cell membrane</keyword>
<keyword evidence="5" id="KW-1133">Transmembrane helix</keyword>
<dbReference type="CDD" id="cd06225">
    <property type="entry name" value="HAMP"/>
    <property type="match status" value="1"/>
</dbReference>
<dbReference type="SUPFAM" id="SSF158472">
    <property type="entry name" value="HAMP domain-like"/>
    <property type="match status" value="1"/>
</dbReference>
<name>A0A1X1RHU3_MYCFA</name>
<dbReference type="CDD" id="cd07302">
    <property type="entry name" value="CHD"/>
    <property type="match status" value="1"/>
</dbReference>
<evidence type="ECO:0000313" key="7">
    <source>
        <dbReference type="EMBL" id="ORV06630.1"/>
    </source>
</evidence>
<comment type="subcellular location">
    <subcellularLocation>
        <location evidence="1">Cell membrane</location>
        <topology evidence="1">Multi-pass membrane protein</topology>
    </subcellularLocation>
</comment>
<comment type="similarity">
    <text evidence="2">Belongs to the adenylyl cyclase class-3 family.</text>
</comment>
<dbReference type="SMART" id="SM00304">
    <property type="entry name" value="HAMP"/>
    <property type="match status" value="1"/>
</dbReference>
<sequence length="534" mass="57938">MDEKASLTQRVDRLLERATRQSGRLADTPEYGSWLLGRSTERVRHRRIRIQLLLTAALLVSNLVGITVAIVLVTVALPDPSVFGPDVWWISVIVTPAYIVAALAFGTAWLTMRTVKALRWATEGREPTRDDQRRALATPWRLALMNLMLWLVGTALLTLLYGLQDPQFIPKISFVLAFCGIVVSAACYLFTEFALRPVAALALDAGRPDGRLPSGVTGRIMSTWLFTTGIPVAGIMFVAMFAILLRHLTTTQLAITVLFIGTFTLGFGFLLMWIAAWLTSTPVRVVRQALARVEAGDLTPTVQVFDGTELGELQRGFNAMVGGLRERERIRDLFGRHVGREVAAAAESQSIELGGEERFAAAMFIDIIGSTALATSRPATEVLELLNQFFGIVVDEIDQYGGLINKFEGDGCLAVFGAPNRLEHPQDAALAAARSLSARLRAELTHIEAGIGVTAGTVVAGNVGAHHRFEYTVIGDPVNTAARLCELSKTVPGRVLASAETVRGATAAEQQHWTFGDSVVLRGRGNATVLAMPR</sequence>
<gene>
    <name evidence="7" type="ORF">AWC04_03990</name>
</gene>